<organism evidence="1 2">
    <name type="scientific">Schistosoma margrebowiei</name>
    <dbReference type="NCBI Taxonomy" id="48269"/>
    <lineage>
        <taxon>Eukaryota</taxon>
        <taxon>Metazoa</taxon>
        <taxon>Spiralia</taxon>
        <taxon>Lophotrochozoa</taxon>
        <taxon>Platyhelminthes</taxon>
        <taxon>Trematoda</taxon>
        <taxon>Digenea</taxon>
        <taxon>Strigeidida</taxon>
        <taxon>Schistosomatoidea</taxon>
        <taxon>Schistosomatidae</taxon>
        <taxon>Schistosoma</taxon>
    </lineage>
</organism>
<reference evidence="2" key="1">
    <citation type="submission" date="2023-11" db="UniProtKB">
        <authorList>
            <consortium name="WormBaseParasite"/>
        </authorList>
    </citation>
    <scope>IDENTIFICATION</scope>
</reference>
<protein>
    <submittedName>
        <fullName evidence="2">LITAF domain-containing protein</fullName>
    </submittedName>
</protein>
<sequence>MTSVISRCLIISSKRQSTGILYSSRFCLDLRLQYVVYENRIFSIMRWFSKGSGSQRALVENKLKIKKKPLLWSLLCTTKRSSLTFKRPFRENIDTQKSRWVQQRRKSRISNNFDTNLLSSVESLSSESGNYIETFKRDDPIASTLKQCSNELPIAYCPNCHTNVVPVYQKVIYSNHAIMDNKVSESEMVEISNEYTVYESVYKNSLLSIDTNMDCELIEREEFQPVDKVQLPLYFLPIEPLAFSTIDRKAIAFDDCKTVYDEVASENEEDSSSGHYDSLHFVMIKQNTRPYRKRSAYPESDSYQQMKRMRREVFVCEE</sequence>
<evidence type="ECO:0000313" key="1">
    <source>
        <dbReference type="Proteomes" id="UP000050790"/>
    </source>
</evidence>
<proteinExistence type="predicted"/>
<evidence type="ECO:0000313" key="2">
    <source>
        <dbReference type="WBParaSite" id="SMRG1_67240.1"/>
    </source>
</evidence>
<dbReference type="Proteomes" id="UP000050790">
    <property type="component" value="Unassembled WGS sequence"/>
</dbReference>
<dbReference type="AlphaFoldDB" id="A0AA85A6N3"/>
<accession>A0AA85A6N3</accession>
<name>A0AA85A6N3_9TREM</name>
<dbReference type="WBParaSite" id="SMRG1_67240.1">
    <property type="protein sequence ID" value="SMRG1_67240.1"/>
    <property type="gene ID" value="SMRG1_67240"/>
</dbReference>